<protein>
    <submittedName>
        <fullName evidence="2">Uncharacterized protein</fullName>
    </submittedName>
</protein>
<organism evidence="2 3">
    <name type="scientific">Ascodesmis nigricans</name>
    <dbReference type="NCBI Taxonomy" id="341454"/>
    <lineage>
        <taxon>Eukaryota</taxon>
        <taxon>Fungi</taxon>
        <taxon>Dikarya</taxon>
        <taxon>Ascomycota</taxon>
        <taxon>Pezizomycotina</taxon>
        <taxon>Pezizomycetes</taxon>
        <taxon>Pezizales</taxon>
        <taxon>Ascodesmidaceae</taxon>
        <taxon>Ascodesmis</taxon>
    </lineage>
</organism>
<gene>
    <name evidence="2" type="ORF">EX30DRAFT_178244</name>
</gene>
<sequence length="119" mass="13229">MLSLQSTNRPTNSPPHASLSLSFTSFEPTRLGPPGLGFMHPSIHPLHPHPQRTPFPKPAKGTHTKDKRDDDGHINDSKKVLKPTKERGSVRTGFGSVVWNLTRSSPRIYIHILHTVCIV</sequence>
<evidence type="ECO:0000313" key="2">
    <source>
        <dbReference type="EMBL" id="TGZ77773.1"/>
    </source>
</evidence>
<dbReference type="InParanoid" id="A0A4S2MLF1"/>
<proteinExistence type="predicted"/>
<feature type="compositionally biased region" description="Polar residues" evidence="1">
    <location>
        <begin position="1"/>
        <end position="27"/>
    </location>
</feature>
<reference evidence="2 3" key="1">
    <citation type="submission" date="2019-04" db="EMBL/GenBank/DDBJ databases">
        <title>Comparative genomics and transcriptomics to analyze fruiting body development in filamentous ascomycetes.</title>
        <authorList>
            <consortium name="DOE Joint Genome Institute"/>
            <person name="Lutkenhaus R."/>
            <person name="Traeger S."/>
            <person name="Breuer J."/>
            <person name="Kuo A."/>
            <person name="Lipzen A."/>
            <person name="Pangilinan J."/>
            <person name="Dilworth D."/>
            <person name="Sandor L."/>
            <person name="Poggeler S."/>
            <person name="Barry K."/>
            <person name="Grigoriev I.V."/>
            <person name="Nowrousian M."/>
        </authorList>
    </citation>
    <scope>NUCLEOTIDE SEQUENCE [LARGE SCALE GENOMIC DNA]</scope>
    <source>
        <strain evidence="2 3">CBS 389.68</strain>
    </source>
</reference>
<evidence type="ECO:0000313" key="3">
    <source>
        <dbReference type="Proteomes" id="UP000298138"/>
    </source>
</evidence>
<evidence type="ECO:0000256" key="1">
    <source>
        <dbReference type="SAM" id="MobiDB-lite"/>
    </source>
</evidence>
<feature type="compositionally biased region" description="Basic and acidic residues" evidence="1">
    <location>
        <begin position="63"/>
        <end position="87"/>
    </location>
</feature>
<dbReference type="EMBL" id="ML220149">
    <property type="protein sequence ID" value="TGZ77773.1"/>
    <property type="molecule type" value="Genomic_DNA"/>
</dbReference>
<dbReference type="Proteomes" id="UP000298138">
    <property type="component" value="Unassembled WGS sequence"/>
</dbReference>
<feature type="region of interest" description="Disordered" evidence="1">
    <location>
        <begin position="1"/>
        <end position="87"/>
    </location>
</feature>
<dbReference type="AlphaFoldDB" id="A0A4S2MLF1"/>
<accession>A0A4S2MLF1</accession>
<keyword evidence="3" id="KW-1185">Reference proteome</keyword>
<name>A0A4S2MLF1_9PEZI</name>